<feature type="compositionally biased region" description="Polar residues" evidence="2">
    <location>
        <begin position="973"/>
        <end position="988"/>
    </location>
</feature>
<dbReference type="InterPro" id="IPR036869">
    <property type="entry name" value="J_dom_sf"/>
</dbReference>
<keyword evidence="1" id="KW-0802">TPR repeat</keyword>
<dbReference type="SUPFAM" id="SSF48452">
    <property type="entry name" value="TPR-like"/>
    <property type="match status" value="2"/>
</dbReference>
<dbReference type="SMART" id="SM00271">
    <property type="entry name" value="DnaJ"/>
    <property type="match status" value="1"/>
</dbReference>
<feature type="compositionally biased region" description="Low complexity" evidence="2">
    <location>
        <begin position="1548"/>
        <end position="1572"/>
    </location>
</feature>
<dbReference type="eggNOG" id="KOG0550">
    <property type="taxonomic scope" value="Eukaryota"/>
</dbReference>
<dbReference type="VEuPathDB" id="FungiDB:KRP22_8971"/>
<feature type="compositionally biased region" description="Basic and acidic residues" evidence="2">
    <location>
        <begin position="1489"/>
        <end position="1546"/>
    </location>
</feature>
<dbReference type="EnsemblProtists" id="Phyra78130">
    <property type="protein sequence ID" value="Phyra78130"/>
    <property type="gene ID" value="Phyra78130"/>
</dbReference>
<feature type="compositionally biased region" description="Basic and acidic residues" evidence="2">
    <location>
        <begin position="86"/>
        <end position="117"/>
    </location>
</feature>
<dbReference type="eggNOG" id="KOG2974">
    <property type="taxonomic scope" value="Eukaryota"/>
</dbReference>
<dbReference type="Pfam" id="PF13181">
    <property type="entry name" value="TPR_8"/>
    <property type="match status" value="1"/>
</dbReference>
<dbReference type="InterPro" id="IPR052758">
    <property type="entry name" value="SRC_co-chaperone"/>
</dbReference>
<dbReference type="STRING" id="164328.H3GNF1"/>
<feature type="compositionally biased region" description="Basic residues" evidence="2">
    <location>
        <begin position="893"/>
        <end position="905"/>
    </location>
</feature>
<dbReference type="PROSITE" id="PS00636">
    <property type="entry name" value="DNAJ_1"/>
    <property type="match status" value="1"/>
</dbReference>
<reference evidence="5" key="1">
    <citation type="journal article" date="2006" name="Science">
        <title>Phytophthora genome sequences uncover evolutionary origins and mechanisms of pathogenesis.</title>
        <authorList>
            <person name="Tyler B.M."/>
            <person name="Tripathy S."/>
            <person name="Zhang X."/>
            <person name="Dehal P."/>
            <person name="Jiang R.H."/>
            <person name="Aerts A."/>
            <person name="Arredondo F.D."/>
            <person name="Baxter L."/>
            <person name="Bensasson D."/>
            <person name="Beynon J.L."/>
            <person name="Chapman J."/>
            <person name="Damasceno C.M."/>
            <person name="Dorrance A.E."/>
            <person name="Dou D."/>
            <person name="Dickerman A.W."/>
            <person name="Dubchak I.L."/>
            <person name="Garbelotto M."/>
            <person name="Gijzen M."/>
            <person name="Gordon S.G."/>
            <person name="Govers F."/>
            <person name="Grunwald N.J."/>
            <person name="Huang W."/>
            <person name="Ivors K.L."/>
            <person name="Jones R.W."/>
            <person name="Kamoun S."/>
            <person name="Krampis K."/>
            <person name="Lamour K.H."/>
            <person name="Lee M.K."/>
            <person name="McDonald W.H."/>
            <person name="Medina M."/>
            <person name="Meijer H.J."/>
            <person name="Nordberg E.K."/>
            <person name="Maclean D.J."/>
            <person name="Ospina-Giraldo M.D."/>
            <person name="Morris P.F."/>
            <person name="Phuntumart V."/>
            <person name="Putnam N.H."/>
            <person name="Rash S."/>
            <person name="Rose J.K."/>
            <person name="Sakihama Y."/>
            <person name="Salamov A.A."/>
            <person name="Savidor A."/>
            <person name="Scheuring C.F."/>
            <person name="Smith B.M."/>
            <person name="Sobral B.W."/>
            <person name="Terry A."/>
            <person name="Torto-Alalibo T.A."/>
            <person name="Win J."/>
            <person name="Xu Z."/>
            <person name="Zhang H."/>
            <person name="Grigoriev I.V."/>
            <person name="Rokhsar D.S."/>
            <person name="Boore J.L."/>
        </authorList>
    </citation>
    <scope>NUCLEOTIDE SEQUENCE [LARGE SCALE GENOMIC DNA]</scope>
    <source>
        <strain evidence="5">Pr102</strain>
    </source>
</reference>
<name>H3GNF1_PHYRM</name>
<evidence type="ECO:0000259" key="3">
    <source>
        <dbReference type="PROSITE" id="PS50076"/>
    </source>
</evidence>
<sequence length="1664" mass="183097">MPKLSTYVEEASKAEQKQPQVASSEAESGSDQEPKSDVEEDADPQSSADEEEAHEAVGFGDAMSKILGQNVAADAQPILAKRTTARMREIQSDKQETKTARLSAAEKREREQKDMAVPDHSTAAQDRKLRMIATKGGADDWHSEVKELLELGLKLLLVALFNAIEKHQHQNGKKDDKDDKKVKEMSKDNFLGLLKASQQKTAKAPAAKSSWSVVQDDFMMGAKLKDWDNQHGTEVGRVRQTGDVDVEAAEDVAWKQAGDAMDSDNEAPSSAKKPTKRRASSSAGKKSGKKRRFLAMVKLVEYPDSSEDERDAASDGSQWSSFGQVPSSPSDSFSYPMRSPESDEDEDYAPSETSLEPPDSDTQSVDTDDLDPHDEDTLDEEEDTLEQEEDTLGQEEDDSGGQKQDPDIIDLTQPKGGVSGWKELQEAFVDNPFKRRSVEKPAEANTFDVEAGRWSFQASDTEKTKKQLRRPSSAGQRQPTGVSPRFSTLSTKEHFFSRECATAFPTSATEEKQDAAGAGQTSCPMFNFKAPRVETPAFGAEQKAASVPKTPGFTFGSSGSERFGDGSDDTHMRSPTPRRASAASFGAVDGGFTIGRSGKAPKPYNFASRGAASQAPVNAATPVDDGDDTLMRSPSPHVKPARTPTNAEFLFGQGYKNRKPFVIPRQNSNDSLHSTGPAPAPSGAAPARGKGSAWAAKVPDAGTSIGGFETNSDPTPASASFTTGVAGPNAHRNSDRRKKKTSSSSVFAAQQNETSSSTSASFGPSLFQTAPATRRRSETSFSRPGGPASRMEAVPSAENTSGSFVFGSSNPKSPTEANPSPFSTSNRGAAPATPIVGPPAQFLFGKGTSHDPFEFGDAAIDSQAERPSSQFAGTQTDNAAFGAFNIGNSGAKKNSRHTSRVRPRKSGMFTNKNSPRKDAKRGENEPEPSPGASASTSTSQSPFGMDNRRSRKNARLRHTYGRSPPADPFVTPTFHNHPSSSPFVSSEGNPDVLSSRVHQTNLAYPFSGRSSNRLLYRSPKTRVIQFLSQMDQFIMTSLSQVMKAEPARRLLDRAEFFEQLFGVLGSAPPATTGYHREEGDADMDSEDEHDWLELKLLGGVAHGKRRFEEAAEYYRQSIEVLESQLHHNDSLDTAELRTDKAKLHANRAACLMMLTQITEAQRECQRSIEVDATYARAYLRLGRIQVLLGETAHAQANIDTAKQLMEGHGGEVRSCDQADHASLIKVEETIRKLTVLQGEIKWYVGSGDFKHALEHTESALALAPSCRKLQVQKARILLHQKEFGEIVAFCTSIVEKQLANHGKRSSPANRRGRNAKSLKDRTVEKIAFVGIDLGLLWATTLHYQNKVEDAVRILNVLEDVAPCSSNVFQLKRQWQEMKQLKHNGNARFKEGEYQEAVRFYSEAVQIDPQHFEYCAIIYCNRAAAQMGLERYHTAILDCNEALQRKPQYARALLRRARCHVALRMFHEAVKDFDSYLREQPNEVPTEATADVRRERNEAKAAIAKAREEAKQREAAKKRAEREQRQRRSHRWEESSWNDSRFHENFRRGTSTSSGGNNNNNGSSYGSSRFPSSGAGGRASFMAPKTQRRTHYDVLGIEKAASGEQIKKAYRKLALVYHPDKAKTSTHADLFKEMTAAYNVLSDESARSKYDRELIYNRFGNFYEN</sequence>
<dbReference type="PANTHER" id="PTHR44200:SF1">
    <property type="entry name" value="DNAJ HOMOLOG SUBFAMILY C MEMBER 7"/>
    <property type="match status" value="1"/>
</dbReference>
<dbReference type="VEuPathDB" id="FungiDB:KRP22_8970"/>
<protein>
    <recommendedName>
        <fullName evidence="3">J domain-containing protein</fullName>
    </recommendedName>
</protein>
<proteinExistence type="predicted"/>
<accession>H3GNF1</accession>
<feature type="region of interest" description="Disordered" evidence="2">
    <location>
        <begin position="882"/>
        <end position="990"/>
    </location>
</feature>
<dbReference type="SMART" id="SM00028">
    <property type="entry name" value="TPR"/>
    <property type="match status" value="7"/>
</dbReference>
<feature type="compositionally biased region" description="Polar residues" evidence="2">
    <location>
        <begin position="797"/>
        <end position="827"/>
    </location>
</feature>
<organism evidence="4 5">
    <name type="scientific">Phytophthora ramorum</name>
    <name type="common">Sudden oak death agent</name>
    <dbReference type="NCBI Taxonomy" id="164328"/>
    <lineage>
        <taxon>Eukaryota</taxon>
        <taxon>Sar</taxon>
        <taxon>Stramenopiles</taxon>
        <taxon>Oomycota</taxon>
        <taxon>Peronosporomycetes</taxon>
        <taxon>Peronosporales</taxon>
        <taxon>Peronosporaceae</taxon>
        <taxon>Phytophthora</taxon>
    </lineage>
</organism>
<dbReference type="HOGENOM" id="CLU_005528_0_0_1"/>
<evidence type="ECO:0000256" key="1">
    <source>
        <dbReference type="PROSITE-ProRule" id="PRU00339"/>
    </source>
</evidence>
<feature type="region of interest" description="Disordered" evidence="2">
    <location>
        <begin position="1480"/>
        <end position="1584"/>
    </location>
</feature>
<dbReference type="Pfam" id="PF07890">
    <property type="entry name" value="Rrp15p"/>
    <property type="match status" value="1"/>
</dbReference>
<dbReference type="Proteomes" id="UP000005238">
    <property type="component" value="Unassembled WGS sequence"/>
</dbReference>
<feature type="compositionally biased region" description="Basic and acidic residues" evidence="2">
    <location>
        <begin position="562"/>
        <end position="572"/>
    </location>
</feature>
<dbReference type="PROSITE" id="PS50293">
    <property type="entry name" value="TPR_REGION"/>
    <property type="match status" value="1"/>
</dbReference>
<dbReference type="eggNOG" id="KOG0714">
    <property type="taxonomic scope" value="Eukaryota"/>
</dbReference>
<feature type="compositionally biased region" description="Polar residues" evidence="2">
    <location>
        <begin position="318"/>
        <end position="333"/>
    </location>
</feature>
<feature type="repeat" description="TPR" evidence="1">
    <location>
        <begin position="1377"/>
        <end position="1410"/>
    </location>
</feature>
<feature type="compositionally biased region" description="Polar residues" evidence="2">
    <location>
        <begin position="17"/>
        <end position="31"/>
    </location>
</feature>
<feature type="compositionally biased region" description="Polar residues" evidence="2">
    <location>
        <begin position="709"/>
        <end position="723"/>
    </location>
</feature>
<dbReference type="GO" id="GO:0006364">
    <property type="term" value="P:rRNA processing"/>
    <property type="evidence" value="ECO:0007669"/>
    <property type="project" value="InterPro"/>
</dbReference>
<feature type="compositionally biased region" description="Basic and acidic residues" evidence="2">
    <location>
        <begin position="231"/>
        <end position="242"/>
    </location>
</feature>
<feature type="compositionally biased region" description="Polar residues" evidence="2">
    <location>
        <begin position="665"/>
        <end position="674"/>
    </location>
</feature>
<feature type="region of interest" description="Disordered" evidence="2">
    <location>
        <begin position="540"/>
        <end position="584"/>
    </location>
</feature>
<feature type="compositionally biased region" description="Acidic residues" evidence="2">
    <location>
        <begin position="366"/>
        <end position="399"/>
    </location>
</feature>
<dbReference type="VEuPathDB" id="FungiDB:KRP23_12019"/>
<feature type="domain" description="J" evidence="3">
    <location>
        <begin position="1589"/>
        <end position="1653"/>
    </location>
</feature>
<dbReference type="InterPro" id="IPR012459">
    <property type="entry name" value="Rrp15"/>
</dbReference>
<dbReference type="VEuPathDB" id="FungiDB:KRP23_14939"/>
<dbReference type="EMBL" id="DS566026">
    <property type="status" value="NOT_ANNOTATED_CDS"/>
    <property type="molecule type" value="Genomic_DNA"/>
</dbReference>
<dbReference type="PROSITE" id="PS50005">
    <property type="entry name" value="TPR"/>
    <property type="match status" value="1"/>
</dbReference>
<feature type="compositionally biased region" description="Basic and acidic residues" evidence="2">
    <location>
        <begin position="432"/>
        <end position="442"/>
    </location>
</feature>
<dbReference type="SUPFAM" id="SSF46565">
    <property type="entry name" value="Chaperone J-domain"/>
    <property type="match status" value="1"/>
</dbReference>
<feature type="region of interest" description="Disordered" evidence="2">
    <location>
        <begin position="1"/>
        <end position="61"/>
    </location>
</feature>
<evidence type="ECO:0000313" key="5">
    <source>
        <dbReference type="Proteomes" id="UP000005238"/>
    </source>
</evidence>
<feature type="region of interest" description="Disordered" evidence="2">
    <location>
        <begin position="658"/>
        <end position="855"/>
    </location>
</feature>
<dbReference type="InterPro" id="IPR011990">
    <property type="entry name" value="TPR-like_helical_dom_sf"/>
</dbReference>
<dbReference type="PRINTS" id="PR00625">
    <property type="entry name" value="JDOMAIN"/>
</dbReference>
<dbReference type="CDD" id="cd06257">
    <property type="entry name" value="DnaJ"/>
    <property type="match status" value="1"/>
</dbReference>
<feature type="compositionally biased region" description="Polar residues" evidence="2">
    <location>
        <begin position="473"/>
        <end position="490"/>
    </location>
</feature>
<feature type="compositionally biased region" description="Basic residues" evidence="2">
    <location>
        <begin position="949"/>
        <end position="960"/>
    </location>
</feature>
<dbReference type="InterPro" id="IPR018253">
    <property type="entry name" value="DnaJ_domain_CS"/>
</dbReference>
<dbReference type="PANTHER" id="PTHR44200">
    <property type="entry name" value="DNAJ HOMOLOG SUBFAMILY C MEMBER 7"/>
    <property type="match status" value="1"/>
</dbReference>
<dbReference type="InterPro" id="IPR001623">
    <property type="entry name" value="DnaJ_domain"/>
</dbReference>
<feature type="region of interest" description="Disordered" evidence="2">
    <location>
        <begin position="83"/>
        <end position="127"/>
    </location>
</feature>
<dbReference type="Gene3D" id="1.10.287.110">
    <property type="entry name" value="DnaJ domain"/>
    <property type="match status" value="1"/>
</dbReference>
<dbReference type="InParanoid" id="H3GNF1"/>
<dbReference type="Pfam" id="PF00226">
    <property type="entry name" value="DnaJ"/>
    <property type="match status" value="1"/>
</dbReference>
<dbReference type="PROSITE" id="PS50076">
    <property type="entry name" value="DNAJ_2"/>
    <property type="match status" value="1"/>
</dbReference>
<evidence type="ECO:0000256" key="2">
    <source>
        <dbReference type="SAM" id="MobiDB-lite"/>
    </source>
</evidence>
<dbReference type="InterPro" id="IPR019734">
    <property type="entry name" value="TPR_rpt"/>
</dbReference>
<feature type="compositionally biased region" description="Basic and acidic residues" evidence="2">
    <location>
        <begin position="915"/>
        <end position="924"/>
    </location>
</feature>
<feature type="compositionally biased region" description="Low complexity" evidence="2">
    <location>
        <begin position="681"/>
        <end position="693"/>
    </location>
</feature>
<reference evidence="4" key="2">
    <citation type="submission" date="2015-06" db="UniProtKB">
        <authorList>
            <consortium name="EnsemblProtists"/>
        </authorList>
    </citation>
    <scope>IDENTIFICATION</scope>
    <source>
        <strain evidence="4">Pr102</strain>
    </source>
</reference>
<evidence type="ECO:0000313" key="4">
    <source>
        <dbReference type="EnsemblProtists" id="Phyra78130"/>
    </source>
</evidence>
<feature type="region of interest" description="Disordered" evidence="2">
    <location>
        <begin position="605"/>
        <end position="646"/>
    </location>
</feature>
<keyword evidence="5" id="KW-1185">Reference proteome</keyword>
<feature type="region of interest" description="Disordered" evidence="2">
    <location>
        <begin position="231"/>
        <end position="490"/>
    </location>
</feature>
<dbReference type="Gene3D" id="1.25.40.10">
    <property type="entry name" value="Tetratricopeptide repeat domain"/>
    <property type="match status" value="2"/>
</dbReference>
<feature type="compositionally biased region" description="Low complexity" evidence="2">
    <location>
        <begin position="930"/>
        <end position="942"/>
    </location>
</feature>
<feature type="compositionally biased region" description="Acidic residues" evidence="2">
    <location>
        <begin position="38"/>
        <end position="53"/>
    </location>
</feature>